<organism evidence="1 2">
    <name type="scientific">Alishewanella agri BL06</name>
    <dbReference type="NCBI Taxonomy" id="1195246"/>
    <lineage>
        <taxon>Bacteria</taxon>
        <taxon>Pseudomonadati</taxon>
        <taxon>Pseudomonadota</taxon>
        <taxon>Gammaproteobacteria</taxon>
        <taxon>Alteromonadales</taxon>
        <taxon>Alteromonadaceae</taxon>
        <taxon>Alishewanella</taxon>
    </lineage>
</organism>
<protein>
    <submittedName>
        <fullName evidence="1">Uncharacterized protein</fullName>
    </submittedName>
</protein>
<gene>
    <name evidence="1" type="ORF">AGRI_13720</name>
</gene>
<name>I8U6E4_9ALTE</name>
<accession>I8U6E4</accession>
<dbReference type="eggNOG" id="ENOG502ZF96">
    <property type="taxonomic scope" value="Bacteria"/>
</dbReference>
<dbReference type="RefSeq" id="WP_008985518.1">
    <property type="nucleotide sequence ID" value="NZ_AKKU01000026.1"/>
</dbReference>
<dbReference type="PATRIC" id="fig|1195246.3.peg.2728"/>
<dbReference type="AlphaFoldDB" id="I8U6E4"/>
<evidence type="ECO:0000313" key="1">
    <source>
        <dbReference type="EMBL" id="EIW87583.1"/>
    </source>
</evidence>
<keyword evidence="2" id="KW-1185">Reference proteome</keyword>
<reference evidence="1 2" key="1">
    <citation type="journal article" date="2012" name="J. Bacteriol.">
        <title>Genome Sequence of Pectin-Degrading Alishewanella agri, Isolated from Landfill Soil.</title>
        <authorList>
            <person name="Kim J."/>
            <person name="Jung J."/>
            <person name="Sung J.S."/>
            <person name="Chun J."/>
            <person name="Park W."/>
        </authorList>
    </citation>
    <scope>NUCLEOTIDE SEQUENCE [LARGE SCALE GENOMIC DNA]</scope>
    <source>
        <strain evidence="1 2">BL06</strain>
    </source>
</reference>
<evidence type="ECO:0000313" key="2">
    <source>
        <dbReference type="Proteomes" id="UP000035062"/>
    </source>
</evidence>
<dbReference type="Proteomes" id="UP000035062">
    <property type="component" value="Unassembled WGS sequence"/>
</dbReference>
<comment type="caution">
    <text evidence="1">The sequence shown here is derived from an EMBL/GenBank/DDBJ whole genome shotgun (WGS) entry which is preliminary data.</text>
</comment>
<dbReference type="STRING" id="1195246.AGRI_13720"/>
<sequence>MLTLLLKRQKLWTVPLIISLALSWCLLFCQNMAQAVELPSTASHSEHLPPCHSKLAQLTATDTQLVPAEVPCSGCEQLAAGSDPLQLASCAILVSWQSAYQPALLPDGDKSKPYWTQPPPQHGPPLYLRKNLLLI</sequence>
<dbReference type="EMBL" id="AKKU01000026">
    <property type="protein sequence ID" value="EIW87583.1"/>
    <property type="molecule type" value="Genomic_DNA"/>
</dbReference>
<proteinExistence type="predicted"/>